<feature type="region of interest" description="Disordered" evidence="4">
    <location>
        <begin position="19"/>
        <end position="38"/>
    </location>
</feature>
<dbReference type="CDD" id="cd00610">
    <property type="entry name" value="OAT_like"/>
    <property type="match status" value="1"/>
</dbReference>
<comment type="similarity">
    <text evidence="1 3">Belongs to the class-III pyridoxal-phosphate-dependent aminotransferase family.</text>
</comment>
<dbReference type="SUPFAM" id="SSF53383">
    <property type="entry name" value="PLP-dependent transferases"/>
    <property type="match status" value="1"/>
</dbReference>
<protein>
    <submittedName>
        <fullName evidence="5">Uncharacterized protein</fullName>
    </submittedName>
</protein>
<dbReference type="PIRSF" id="PIRSF000521">
    <property type="entry name" value="Transaminase_4ab_Lys_Orn"/>
    <property type="match status" value="1"/>
</dbReference>
<dbReference type="InterPro" id="IPR015421">
    <property type="entry name" value="PyrdxlP-dep_Trfase_major"/>
</dbReference>
<gene>
    <name evidence="5" type="primary">100633968</name>
</gene>
<dbReference type="Gene3D" id="3.90.1150.10">
    <property type="entry name" value="Aspartate Aminotransferase, domain 1"/>
    <property type="match status" value="1"/>
</dbReference>
<evidence type="ECO:0000256" key="1">
    <source>
        <dbReference type="ARBA" id="ARBA00008954"/>
    </source>
</evidence>
<dbReference type="InterPro" id="IPR005814">
    <property type="entry name" value="Aminotrans_3"/>
</dbReference>
<dbReference type="GO" id="GO:0005739">
    <property type="term" value="C:mitochondrion"/>
    <property type="evidence" value="ECO:0007669"/>
    <property type="project" value="TreeGrafter"/>
</dbReference>
<sequence length="460" mass="50500">MAVKVSSFRGHRLLHEPPAINDEDLLPSEPKKPKTLKEESLKARKEVMCDDIYKTDSSERIVCASGQYMFTDTGARYLDMRNNVHHVGHCHPKVVEAGVKQMMLLNTNSRFLHDGMVTLAKRLSSKMPGKLNCCIFTNSGSEANDLALQMAEHVTGHSEIIAVKGGYHGHLKSLRAISYHPLAIVDGQKRPENVHLVSLPDTFRGQYRDPHTAGPLYAKEVKEVIETCHNEGKKVATFISEPILCCGGIVVSPEGYLKNVYESVRAAGGLCIADEIQSGFGRVGTHFWAFEQHGVIPDIVTIGKPMGNGHPVAAVITTKEIADRYAATGVEYFNTFGGNPVSMAIASAVLDVIDEEKLQERAETVGGYLMKELREAQKDFKQIGDVRGSGLMVGVELVKDGEPDKELASIVAKRMSNEFMIFILTDGMDGNVLKIKPPICIDKENVDHFVSSLKQILSTS</sequence>
<dbReference type="PANTHER" id="PTHR45688:SF13">
    <property type="entry name" value="ALANINE--GLYOXYLATE AMINOTRANSFERASE 2-LIKE"/>
    <property type="match status" value="1"/>
</dbReference>
<dbReference type="OrthoDB" id="10261433at2759"/>
<evidence type="ECO:0000256" key="4">
    <source>
        <dbReference type="SAM" id="MobiDB-lite"/>
    </source>
</evidence>
<dbReference type="InterPro" id="IPR049704">
    <property type="entry name" value="Aminotrans_3_PPA_site"/>
</dbReference>
<proteinExistence type="inferred from homology"/>
<dbReference type="PROSITE" id="PS00600">
    <property type="entry name" value="AA_TRANSFER_CLASS_3"/>
    <property type="match status" value="1"/>
</dbReference>
<dbReference type="Proteomes" id="UP000007879">
    <property type="component" value="Unassembled WGS sequence"/>
</dbReference>
<reference evidence="5" key="2">
    <citation type="submission" date="2017-05" db="UniProtKB">
        <authorList>
            <consortium name="EnsemblMetazoa"/>
        </authorList>
    </citation>
    <scope>IDENTIFICATION</scope>
</reference>
<dbReference type="AlphaFoldDB" id="A0A1X7VJ71"/>
<evidence type="ECO:0000313" key="6">
    <source>
        <dbReference type="Proteomes" id="UP000007879"/>
    </source>
</evidence>
<dbReference type="InterPro" id="IPR015422">
    <property type="entry name" value="PyrdxlP-dep_Trfase_small"/>
</dbReference>
<organism evidence="5">
    <name type="scientific">Amphimedon queenslandica</name>
    <name type="common">Sponge</name>
    <dbReference type="NCBI Taxonomy" id="400682"/>
    <lineage>
        <taxon>Eukaryota</taxon>
        <taxon>Metazoa</taxon>
        <taxon>Porifera</taxon>
        <taxon>Demospongiae</taxon>
        <taxon>Heteroscleromorpha</taxon>
        <taxon>Haplosclerida</taxon>
        <taxon>Niphatidae</taxon>
        <taxon>Amphimedon</taxon>
    </lineage>
</organism>
<dbReference type="Pfam" id="PF00202">
    <property type="entry name" value="Aminotran_3"/>
    <property type="match status" value="1"/>
</dbReference>
<dbReference type="GO" id="GO:0030170">
    <property type="term" value="F:pyridoxal phosphate binding"/>
    <property type="evidence" value="ECO:0007669"/>
    <property type="project" value="InterPro"/>
</dbReference>
<evidence type="ECO:0000256" key="2">
    <source>
        <dbReference type="ARBA" id="ARBA00022898"/>
    </source>
</evidence>
<name>A0A1X7VJ71_AMPQE</name>
<dbReference type="Gene3D" id="3.40.640.10">
    <property type="entry name" value="Type I PLP-dependent aspartate aminotransferase-like (Major domain)"/>
    <property type="match status" value="1"/>
</dbReference>
<dbReference type="InterPro" id="IPR015424">
    <property type="entry name" value="PyrdxlP-dep_Trfase"/>
</dbReference>
<keyword evidence="2 3" id="KW-0663">Pyridoxal phosphate</keyword>
<dbReference type="KEGG" id="aqu:100633968"/>
<feature type="compositionally biased region" description="Basic and acidic residues" evidence="4">
    <location>
        <begin position="29"/>
        <end position="38"/>
    </location>
</feature>
<reference evidence="6" key="1">
    <citation type="journal article" date="2010" name="Nature">
        <title>The Amphimedon queenslandica genome and the evolution of animal complexity.</title>
        <authorList>
            <person name="Srivastava M."/>
            <person name="Simakov O."/>
            <person name="Chapman J."/>
            <person name="Fahey B."/>
            <person name="Gauthier M.E."/>
            <person name="Mitros T."/>
            <person name="Richards G.S."/>
            <person name="Conaco C."/>
            <person name="Dacre M."/>
            <person name="Hellsten U."/>
            <person name="Larroux C."/>
            <person name="Putnam N.H."/>
            <person name="Stanke M."/>
            <person name="Adamska M."/>
            <person name="Darling A."/>
            <person name="Degnan S.M."/>
            <person name="Oakley T.H."/>
            <person name="Plachetzki D.C."/>
            <person name="Zhai Y."/>
            <person name="Adamski M."/>
            <person name="Calcino A."/>
            <person name="Cummins S.F."/>
            <person name="Goodstein D.M."/>
            <person name="Harris C."/>
            <person name="Jackson D.J."/>
            <person name="Leys S.P."/>
            <person name="Shu S."/>
            <person name="Woodcroft B.J."/>
            <person name="Vervoort M."/>
            <person name="Kosik K.S."/>
            <person name="Manning G."/>
            <person name="Degnan B.M."/>
            <person name="Rokhsar D.S."/>
        </authorList>
    </citation>
    <scope>NUCLEOTIDE SEQUENCE [LARGE SCALE GENOMIC DNA]</scope>
</reference>
<keyword evidence="6" id="KW-1185">Reference proteome</keyword>
<evidence type="ECO:0000313" key="5">
    <source>
        <dbReference type="EnsemblMetazoa" id="Aqu2.1.39850_001"/>
    </source>
</evidence>
<evidence type="ECO:0000256" key="3">
    <source>
        <dbReference type="RuleBase" id="RU003560"/>
    </source>
</evidence>
<dbReference type="EnsemblMetazoa" id="Aqu2.1.39850_001">
    <property type="protein sequence ID" value="Aqu2.1.39850_001"/>
    <property type="gene ID" value="Aqu2.1.39850"/>
</dbReference>
<dbReference type="PANTHER" id="PTHR45688">
    <property type="match status" value="1"/>
</dbReference>
<accession>A0A1X7VJ71</accession>
<dbReference type="STRING" id="400682.A0A1X7VJ71"/>
<dbReference type="InParanoid" id="A0A1X7VJ71"/>
<dbReference type="eggNOG" id="KOG1403">
    <property type="taxonomic scope" value="Eukaryota"/>
</dbReference>
<dbReference type="EnsemblMetazoa" id="XM_011411894.2">
    <property type="protein sequence ID" value="XP_011410196.2"/>
    <property type="gene ID" value="LOC100633968"/>
</dbReference>
<dbReference type="GO" id="GO:0008483">
    <property type="term" value="F:transaminase activity"/>
    <property type="evidence" value="ECO:0007669"/>
    <property type="project" value="InterPro"/>
</dbReference>